<accession>A0A937F7J7</accession>
<name>A0A937F7J7_9BACT</name>
<dbReference type="AlphaFoldDB" id="A0A937F7J7"/>
<evidence type="ECO:0000313" key="1">
    <source>
        <dbReference type="EMBL" id="MBL3656069.1"/>
    </source>
</evidence>
<reference evidence="1" key="1">
    <citation type="submission" date="2021-01" db="EMBL/GenBank/DDBJ databases">
        <title>Fulvivirga kasyanovii gen. nov., sp nov., a novel member of the phylum Bacteroidetes isolated from seawater in a mussel farm.</title>
        <authorList>
            <person name="Zhao L.-H."/>
            <person name="Wang Z.-J."/>
        </authorList>
    </citation>
    <scope>NUCLEOTIDE SEQUENCE</scope>
    <source>
        <strain evidence="1">2943</strain>
    </source>
</reference>
<dbReference type="InterPro" id="IPR011604">
    <property type="entry name" value="PDDEXK-like_dom_sf"/>
</dbReference>
<proteinExistence type="predicted"/>
<keyword evidence="2" id="KW-1185">Reference proteome</keyword>
<dbReference type="Proteomes" id="UP000659388">
    <property type="component" value="Unassembled WGS sequence"/>
</dbReference>
<sequence>MKLEKVLDKLNSFEKNSFLKIIDGILATNPDSAKKVDKIISESADLKSVDNQNIAEVFNLLEPDFAECVKAEFVYVTSQLDILMDIITRDGNCIMKQDWLSRLYELELKGIKQKIKDLKKSFEVDDESNLRKRDYLIYKACVDTAYNNDRDNNQDSKITQDEQLILSTLSNKLELSQEEIKLINYMVVPVETLRIEEVIELLKNIGVIFFSRKSNTIYVADEVVRMLRKIRGKEIADKFYRRVLRQIREPQINMVCKKHNMDWRQPFDVKVKGIIQDGISFSTVLSNSLFKPETKVSDRKKFINELCDKQLNISPSLKGATLEEKIENLIKYFEDIEGDQKVGISHDGYEKLLSELKEYIPKVNEVLRKEFELQDENVLSSEYLLDYNIKPRDILEVINEKDLENFCSQKEIKTRGDLVTNILEIFKDSENMYLENYEYFGYRDLKNLRDNGILIKESELGLKVENLTEKIFENLGLHVDFEIKKKINTKKDKVDIIVNLGNEELIIVECKTVKDKGYNKFSSVKRQLKAYSDIANNHGYKVIKSLLIAPEFSDDFINDCGLEYELNLSLISASSLLEIMHGFKKSKLKQFPHNLLMKDVLIQEERVLKAILK</sequence>
<protein>
    <submittedName>
        <fullName evidence="1">Uncharacterized protein</fullName>
    </submittedName>
</protein>
<comment type="caution">
    <text evidence="1">The sequence shown here is derived from an EMBL/GenBank/DDBJ whole genome shotgun (WGS) entry which is preliminary data.</text>
</comment>
<gene>
    <name evidence="1" type="ORF">JL102_08010</name>
</gene>
<dbReference type="Gene3D" id="3.90.320.10">
    <property type="match status" value="1"/>
</dbReference>
<organism evidence="1 2">
    <name type="scientific">Fulvivirga sediminis</name>
    <dbReference type="NCBI Taxonomy" id="2803949"/>
    <lineage>
        <taxon>Bacteria</taxon>
        <taxon>Pseudomonadati</taxon>
        <taxon>Bacteroidota</taxon>
        <taxon>Cytophagia</taxon>
        <taxon>Cytophagales</taxon>
        <taxon>Fulvivirgaceae</taxon>
        <taxon>Fulvivirga</taxon>
    </lineage>
</organism>
<dbReference type="EMBL" id="JAESIY010000004">
    <property type="protein sequence ID" value="MBL3656069.1"/>
    <property type="molecule type" value="Genomic_DNA"/>
</dbReference>
<evidence type="ECO:0000313" key="2">
    <source>
        <dbReference type="Proteomes" id="UP000659388"/>
    </source>
</evidence>
<dbReference type="RefSeq" id="WP_202243851.1">
    <property type="nucleotide sequence ID" value="NZ_JAESIY010000004.1"/>
</dbReference>